<dbReference type="PANTHER" id="PTHR43622:SF1">
    <property type="entry name" value="3-DEHYDROQUINATE SYNTHASE"/>
    <property type="match status" value="1"/>
</dbReference>
<keyword evidence="6" id="KW-0170">Cobalt</keyword>
<keyword evidence="5 9" id="KW-0456">Lyase</keyword>
<name>E1R6L0_SEDSS</name>
<reference evidence="9 10" key="1">
    <citation type="journal article" date="2010" name="Stand. Genomic Sci.">
        <title>Complete genome sequence of Spirochaeta smaragdinae type strain (SEBR 4228).</title>
        <authorList>
            <person name="Mavromatis K."/>
            <person name="Yasawong M."/>
            <person name="Chertkov O."/>
            <person name="Lapidus A."/>
            <person name="Lucas S."/>
            <person name="Nolan M."/>
            <person name="Del Rio T.G."/>
            <person name="Tice H."/>
            <person name="Cheng J.F."/>
            <person name="Pitluck S."/>
            <person name="Liolios K."/>
            <person name="Ivanova N."/>
            <person name="Tapia R."/>
            <person name="Han C."/>
            <person name="Bruce D."/>
            <person name="Goodwin L."/>
            <person name="Pati A."/>
            <person name="Chen A."/>
            <person name="Palaniappan K."/>
            <person name="Land M."/>
            <person name="Hauser L."/>
            <person name="Chang Y.J."/>
            <person name="Jeffries C.D."/>
            <person name="Detter J.C."/>
            <person name="Rohde M."/>
            <person name="Brambilla E."/>
            <person name="Spring S."/>
            <person name="Goker M."/>
            <person name="Sikorski J."/>
            <person name="Woyke T."/>
            <person name="Bristow J."/>
            <person name="Eisen J.A."/>
            <person name="Markowitz V."/>
            <person name="Hugenholtz P."/>
            <person name="Klenk H.P."/>
            <person name="Kyrpides N.C."/>
        </authorList>
    </citation>
    <scope>NUCLEOTIDE SEQUENCE [LARGE SCALE GENOMIC DNA]</scope>
    <source>
        <strain evidence="10">DSM 11293 / JCM 15392 / SEBR 4228</strain>
    </source>
</reference>
<dbReference type="RefSeq" id="WP_013254492.1">
    <property type="nucleotide sequence ID" value="NC_014364.1"/>
</dbReference>
<dbReference type="CDD" id="cd08195">
    <property type="entry name" value="DHQS"/>
    <property type="match status" value="1"/>
</dbReference>
<dbReference type="eggNOG" id="COG0337">
    <property type="taxonomic scope" value="Bacteria"/>
</dbReference>
<dbReference type="PANTHER" id="PTHR43622">
    <property type="entry name" value="3-DEHYDROQUINATE SYNTHASE"/>
    <property type="match status" value="1"/>
</dbReference>
<dbReference type="OrthoDB" id="9806583at2"/>
<evidence type="ECO:0000313" key="10">
    <source>
        <dbReference type="Proteomes" id="UP000002318"/>
    </source>
</evidence>
<feature type="domain" description="3-dehydroquinate synthase C-terminal" evidence="8">
    <location>
        <begin position="170"/>
        <end position="312"/>
    </location>
</feature>
<feature type="domain" description="3-dehydroquinate synthase N-terminal" evidence="7">
    <location>
        <begin position="56"/>
        <end position="167"/>
    </location>
</feature>
<dbReference type="Pfam" id="PF24621">
    <property type="entry name" value="DHQS_C"/>
    <property type="match status" value="1"/>
</dbReference>
<dbReference type="AlphaFoldDB" id="E1R6L0"/>
<proteinExistence type="predicted"/>
<gene>
    <name evidence="9" type="ordered locus">Spirs_1902</name>
</gene>
<dbReference type="GO" id="GO:0009073">
    <property type="term" value="P:aromatic amino acid family biosynthetic process"/>
    <property type="evidence" value="ECO:0007669"/>
    <property type="project" value="InterPro"/>
</dbReference>
<evidence type="ECO:0000256" key="1">
    <source>
        <dbReference type="ARBA" id="ARBA00001911"/>
    </source>
</evidence>
<dbReference type="EMBL" id="CP002116">
    <property type="protein sequence ID" value="ADK81028.1"/>
    <property type="molecule type" value="Genomic_DNA"/>
</dbReference>
<dbReference type="KEGG" id="ssm:Spirs_1902"/>
<dbReference type="Gene3D" id="1.20.1090.10">
    <property type="entry name" value="Dehydroquinate synthase-like - alpha domain"/>
    <property type="match status" value="1"/>
</dbReference>
<dbReference type="GO" id="GO:0046872">
    <property type="term" value="F:metal ion binding"/>
    <property type="evidence" value="ECO:0007669"/>
    <property type="project" value="UniProtKB-KW"/>
</dbReference>
<accession>E1R6L0</accession>
<dbReference type="PIRSF" id="PIRSF001455">
    <property type="entry name" value="DHQ_synth"/>
    <property type="match status" value="1"/>
</dbReference>
<dbReference type="EC" id="4.2.3.4" evidence="9"/>
<dbReference type="Proteomes" id="UP000002318">
    <property type="component" value="Chromosome"/>
</dbReference>
<evidence type="ECO:0000256" key="5">
    <source>
        <dbReference type="ARBA" id="ARBA00023239"/>
    </source>
</evidence>
<dbReference type="SUPFAM" id="SSF56796">
    <property type="entry name" value="Dehydroquinate synthase-like"/>
    <property type="match status" value="1"/>
</dbReference>
<evidence type="ECO:0000256" key="3">
    <source>
        <dbReference type="ARBA" id="ARBA00022723"/>
    </source>
</evidence>
<evidence type="ECO:0000256" key="4">
    <source>
        <dbReference type="ARBA" id="ARBA00023027"/>
    </source>
</evidence>
<dbReference type="GO" id="GO:0003856">
    <property type="term" value="F:3-dehydroquinate synthase activity"/>
    <property type="evidence" value="ECO:0007669"/>
    <property type="project" value="UniProtKB-EC"/>
</dbReference>
<dbReference type="Pfam" id="PF01761">
    <property type="entry name" value="DHQ_synthase"/>
    <property type="match status" value="1"/>
</dbReference>
<evidence type="ECO:0000259" key="7">
    <source>
        <dbReference type="Pfam" id="PF01761"/>
    </source>
</evidence>
<evidence type="ECO:0000256" key="6">
    <source>
        <dbReference type="ARBA" id="ARBA00023285"/>
    </source>
</evidence>
<evidence type="ECO:0000259" key="8">
    <source>
        <dbReference type="Pfam" id="PF24621"/>
    </source>
</evidence>
<keyword evidence="10" id="KW-1185">Reference proteome</keyword>
<evidence type="ECO:0000256" key="2">
    <source>
        <dbReference type="ARBA" id="ARBA00001941"/>
    </source>
</evidence>
<organism evidence="9 10">
    <name type="scientific">Sediminispirochaeta smaragdinae (strain DSM 11293 / JCM 15392 / SEBR 4228)</name>
    <name type="common">Spirochaeta smaragdinae</name>
    <dbReference type="NCBI Taxonomy" id="573413"/>
    <lineage>
        <taxon>Bacteria</taxon>
        <taxon>Pseudomonadati</taxon>
        <taxon>Spirochaetota</taxon>
        <taxon>Spirochaetia</taxon>
        <taxon>Spirochaetales</taxon>
        <taxon>Spirochaetaceae</taxon>
        <taxon>Sediminispirochaeta</taxon>
    </lineage>
</organism>
<comment type="cofactor">
    <cofactor evidence="1">
        <name>NAD(+)</name>
        <dbReference type="ChEBI" id="CHEBI:57540"/>
    </cofactor>
</comment>
<protein>
    <submittedName>
        <fullName evidence="9">3-dehydroquinate synthase</fullName>
        <ecNumber evidence="9">4.2.3.4</ecNumber>
    </submittedName>
</protein>
<dbReference type="HOGENOM" id="CLU_001201_0_1_12"/>
<dbReference type="STRING" id="573413.Spirs_1902"/>
<evidence type="ECO:0000313" key="9">
    <source>
        <dbReference type="EMBL" id="ADK81028.1"/>
    </source>
</evidence>
<dbReference type="Gene3D" id="3.40.50.1970">
    <property type="match status" value="1"/>
</dbReference>
<comment type="cofactor">
    <cofactor evidence="2">
        <name>Co(2+)</name>
        <dbReference type="ChEBI" id="CHEBI:48828"/>
    </cofactor>
</comment>
<dbReference type="InterPro" id="IPR030960">
    <property type="entry name" value="DHQS/DOIS_N"/>
</dbReference>
<dbReference type="InterPro" id="IPR050071">
    <property type="entry name" value="Dehydroquinate_synthase"/>
</dbReference>
<keyword evidence="3" id="KW-0479">Metal-binding</keyword>
<keyword evidence="4" id="KW-0520">NAD</keyword>
<dbReference type="InterPro" id="IPR056179">
    <property type="entry name" value="DHQS_C"/>
</dbReference>
<sequence length="349" mass="38063">MKQEFRLGERVSTVRFLEQGERAEEIIRREYPHSLIIWVADENTSRYLPAGEPHCLVLPAGEAFKTMETILRIVDFALQVGAGRDSLFVALGGGVVCDMTAFAASVYMRGAGVVLLPSTLLAMVDATLGGKSGVDYRGYKNIIGTFYPASLIIIEPTYLASLPQREIMGGLAEVVKHAMLSGEDALERIERLLPDIKAGNRDAFSSIIAESLTVKGAVIEQDPLERGIRAHLNLGHTFAHALESATGFNGWSHGEAVAWGLSRALHAGELLGETDPGYRRFIDELLDRFGYRRYAEADTSAILEAVGSDKKKRGGEVRFVLQKKAGDTFTRALPREIVEEAISGGCLNP</sequence>
<dbReference type="InterPro" id="IPR030963">
    <property type="entry name" value="DHQ_synth_fam"/>
</dbReference>